<keyword evidence="1" id="KW-0812">Transmembrane</keyword>
<proteinExistence type="predicted"/>
<keyword evidence="3" id="KW-1185">Reference proteome</keyword>
<dbReference type="OrthoDB" id="8021213at2"/>
<accession>A0A1W2DXB4</accession>
<dbReference type="EMBL" id="FWXY01000022">
    <property type="protein sequence ID" value="SMD02235.1"/>
    <property type="molecule type" value="Genomic_DNA"/>
</dbReference>
<name>A0A1W2DXB4_9BACT</name>
<evidence type="ECO:0000313" key="3">
    <source>
        <dbReference type="Proteomes" id="UP000192418"/>
    </source>
</evidence>
<dbReference type="AlphaFoldDB" id="A0A1W2DXB4"/>
<dbReference type="Proteomes" id="UP000192418">
    <property type="component" value="Unassembled WGS sequence"/>
</dbReference>
<gene>
    <name evidence="2" type="ORF">SAMN02746065_1221</name>
</gene>
<evidence type="ECO:0000256" key="1">
    <source>
        <dbReference type="SAM" id="Phobius"/>
    </source>
</evidence>
<keyword evidence="1" id="KW-1133">Transmembrane helix</keyword>
<dbReference type="RefSeq" id="WP_084071118.1">
    <property type="nucleotide sequence ID" value="NZ_FWXY01000022.1"/>
</dbReference>
<reference evidence="2 3" key="1">
    <citation type="submission" date="2017-04" db="EMBL/GenBank/DDBJ databases">
        <authorList>
            <person name="Afonso C.L."/>
            <person name="Miller P.J."/>
            <person name="Scott M.A."/>
            <person name="Spackman E."/>
            <person name="Goraichik I."/>
            <person name="Dimitrov K.M."/>
            <person name="Suarez D.L."/>
            <person name="Swayne D.E."/>
        </authorList>
    </citation>
    <scope>NUCLEOTIDE SEQUENCE [LARGE SCALE GENOMIC DNA]</scope>
    <source>
        <strain evidence="2 3">DSM 3385</strain>
    </source>
</reference>
<sequence>MKKRTLFVGMLLLSAIMFRIICGIFVVQPMGAIPEGVSIVYFRFGLNMPFIASADGILDEFGAGVSLLGRGLVFPMCQDSCLNQ</sequence>
<feature type="transmembrane region" description="Helical" evidence="1">
    <location>
        <begin position="6"/>
        <end position="27"/>
    </location>
</feature>
<evidence type="ECO:0000313" key="2">
    <source>
        <dbReference type="EMBL" id="SMD02235.1"/>
    </source>
</evidence>
<organism evidence="2 3">
    <name type="scientific">Desulfocicer vacuolatum DSM 3385</name>
    <dbReference type="NCBI Taxonomy" id="1121400"/>
    <lineage>
        <taxon>Bacteria</taxon>
        <taxon>Pseudomonadati</taxon>
        <taxon>Thermodesulfobacteriota</taxon>
        <taxon>Desulfobacteria</taxon>
        <taxon>Desulfobacterales</taxon>
        <taxon>Desulfobacteraceae</taxon>
        <taxon>Desulfocicer</taxon>
    </lineage>
</organism>
<keyword evidence="1" id="KW-0472">Membrane</keyword>
<protein>
    <submittedName>
        <fullName evidence="2">Uncharacterized protein</fullName>
    </submittedName>
</protein>